<dbReference type="GO" id="GO:0042575">
    <property type="term" value="C:DNA polymerase complex"/>
    <property type="evidence" value="ECO:0007669"/>
    <property type="project" value="UniProtKB-ARBA"/>
</dbReference>
<dbReference type="STRING" id="6689.A0A3R7SK98"/>
<protein>
    <recommendedName>
        <fullName evidence="1">RNA-directed DNA polymerase</fullName>
        <ecNumber evidence="1">2.7.7.49</ecNumber>
    </recommendedName>
</protein>
<dbReference type="Gene3D" id="3.30.420.10">
    <property type="entry name" value="Ribonuclease H-like superfamily/Ribonuclease H"/>
    <property type="match status" value="1"/>
</dbReference>
<dbReference type="Pfam" id="PF17919">
    <property type="entry name" value="RT_RNaseH_2"/>
    <property type="match status" value="1"/>
</dbReference>
<dbReference type="InterPro" id="IPR036397">
    <property type="entry name" value="RNaseH_sf"/>
</dbReference>
<dbReference type="AlphaFoldDB" id="A0A3R7SK98"/>
<accession>A0A3R7SK98</accession>
<dbReference type="GO" id="GO:0003964">
    <property type="term" value="F:RNA-directed DNA polymerase activity"/>
    <property type="evidence" value="ECO:0007669"/>
    <property type="project" value="UniProtKB-EC"/>
</dbReference>
<reference evidence="5 6" key="1">
    <citation type="submission" date="2018-04" db="EMBL/GenBank/DDBJ databases">
        <authorList>
            <person name="Zhang X."/>
            <person name="Yuan J."/>
            <person name="Li F."/>
            <person name="Xiang J."/>
        </authorList>
    </citation>
    <scope>NUCLEOTIDE SEQUENCE [LARGE SCALE GENOMIC DNA]</scope>
    <source>
        <tissue evidence="5">Muscle</tissue>
    </source>
</reference>
<dbReference type="SUPFAM" id="SSF53098">
    <property type="entry name" value="Ribonuclease H-like"/>
    <property type="match status" value="1"/>
</dbReference>
<dbReference type="Proteomes" id="UP000283509">
    <property type="component" value="Unassembled WGS sequence"/>
</dbReference>
<reference evidence="5 6" key="2">
    <citation type="submission" date="2019-01" db="EMBL/GenBank/DDBJ databases">
        <title>The decoding of complex shrimp genome reveals the adaptation for benthos swimmer, frequently molting mechanism and breeding impact on genome.</title>
        <authorList>
            <person name="Sun Y."/>
            <person name="Gao Y."/>
            <person name="Yu Y."/>
        </authorList>
    </citation>
    <scope>NUCLEOTIDE SEQUENCE [LARGE SCALE GENOMIC DNA]</scope>
    <source>
        <tissue evidence="5">Muscle</tissue>
    </source>
</reference>
<dbReference type="InterPro" id="IPR043502">
    <property type="entry name" value="DNA/RNA_pol_sf"/>
</dbReference>
<dbReference type="Gene3D" id="1.10.340.70">
    <property type="match status" value="1"/>
</dbReference>
<evidence type="ECO:0000259" key="4">
    <source>
        <dbReference type="PROSITE" id="PS50994"/>
    </source>
</evidence>
<dbReference type="InterPro" id="IPR041588">
    <property type="entry name" value="Integrase_H2C2"/>
</dbReference>
<dbReference type="PANTHER" id="PTHR37984">
    <property type="entry name" value="PROTEIN CBG26694"/>
    <property type="match status" value="1"/>
</dbReference>
<feature type="region of interest" description="Disordered" evidence="3">
    <location>
        <begin position="581"/>
        <end position="635"/>
    </location>
</feature>
<dbReference type="InterPro" id="IPR001584">
    <property type="entry name" value="Integrase_cat-core"/>
</dbReference>
<feature type="domain" description="Integrase catalytic" evidence="4">
    <location>
        <begin position="320"/>
        <end position="488"/>
    </location>
</feature>
<gene>
    <name evidence="5" type="ORF">C7M84_017541</name>
</gene>
<dbReference type="Pfam" id="PF17921">
    <property type="entry name" value="Integrase_H2C2"/>
    <property type="match status" value="1"/>
</dbReference>
<keyword evidence="6" id="KW-1185">Reference proteome</keyword>
<evidence type="ECO:0000256" key="1">
    <source>
        <dbReference type="ARBA" id="ARBA00012493"/>
    </source>
</evidence>
<dbReference type="PANTHER" id="PTHR37984:SF5">
    <property type="entry name" value="PROTEIN NYNRIN-LIKE"/>
    <property type="match status" value="1"/>
</dbReference>
<evidence type="ECO:0000313" key="6">
    <source>
        <dbReference type="Proteomes" id="UP000283509"/>
    </source>
</evidence>
<organism evidence="5 6">
    <name type="scientific">Penaeus vannamei</name>
    <name type="common">Whiteleg shrimp</name>
    <name type="synonym">Litopenaeus vannamei</name>
    <dbReference type="NCBI Taxonomy" id="6689"/>
    <lineage>
        <taxon>Eukaryota</taxon>
        <taxon>Metazoa</taxon>
        <taxon>Ecdysozoa</taxon>
        <taxon>Arthropoda</taxon>
        <taxon>Crustacea</taxon>
        <taxon>Multicrustacea</taxon>
        <taxon>Malacostraca</taxon>
        <taxon>Eumalacostraca</taxon>
        <taxon>Eucarida</taxon>
        <taxon>Decapoda</taxon>
        <taxon>Dendrobranchiata</taxon>
        <taxon>Penaeoidea</taxon>
        <taxon>Penaeidae</taxon>
        <taxon>Penaeus</taxon>
    </lineage>
</organism>
<dbReference type="GO" id="GO:0003676">
    <property type="term" value="F:nucleic acid binding"/>
    <property type="evidence" value="ECO:0007669"/>
    <property type="project" value="InterPro"/>
</dbReference>
<dbReference type="InterPro" id="IPR012337">
    <property type="entry name" value="RNaseH-like_sf"/>
</dbReference>
<dbReference type="InterPro" id="IPR041577">
    <property type="entry name" value="RT_RNaseH_2"/>
</dbReference>
<name>A0A3R7SK98_PENVA</name>
<dbReference type="SMR" id="A0A3R7SK98"/>
<comment type="caution">
    <text evidence="5">The sequence shown here is derived from an EMBL/GenBank/DDBJ whole genome shotgun (WGS) entry which is preliminary data.</text>
</comment>
<sequence>MDGILGDLPFCACYVDDILISSQETPTNISNTYGSCVSPLPSKVDAVSRFPPTTIKGLQEFVGMVNYYHRFLSKIAHIMEPLYNSLAGKPKKLEWGPEQQKAFETTKIALASATTLTFTTPGIPLTLTTDASSIAVGAVVEQTIRDHQPLVHAFSKPGDAWSDRQQRQLSSIAEFGCSIKYTPGSMNPVADALSRVEINSINLGIDYNEVAAAQKDDPETTEYHTAITSLQWKDVHIEGRTILCDVSTGRPRPLIPKSFRRKIFNLIHGLSHPSGRTTARLMKDKFIWHGMNKDIKQWARCCVACQMSKVSRHTESGTGEFRQPMRRFGHLHVDVVGPLPPSDGAQYLFTVRPTRWPEAIPMQHTTARDCAEALLHGWISRFGVPDDITSDRGPAFTSQLWTSLGELMGSTIHHTTSYNPEANGMVERSHRTLKAALMARCTKSDWKAQLPWVLGIRTSPKEGLQVSPAEMVFGEALTVPGEFFPSLDTPTDSEHLTKLRHAVEKYRPCTQTHSTSPPQYLPKLIHSCKYVFVRNDAHRSPLTRPYRGPYAVLERNPKAYRLSIGGKSDWVSIDRLKPAYLEEKEPTPTTPLVDNPAHTVPPSNAPAHVSHPEDKPFQISSRSGRLIRQPNRLDL</sequence>
<dbReference type="PROSITE" id="PS50994">
    <property type="entry name" value="INTEGRASE"/>
    <property type="match status" value="1"/>
</dbReference>
<evidence type="ECO:0000256" key="3">
    <source>
        <dbReference type="SAM" id="MobiDB-lite"/>
    </source>
</evidence>
<dbReference type="GO" id="GO:0015074">
    <property type="term" value="P:DNA integration"/>
    <property type="evidence" value="ECO:0007669"/>
    <property type="project" value="InterPro"/>
</dbReference>
<dbReference type="OrthoDB" id="6371339at2759"/>
<dbReference type="EMBL" id="QCYY01003242">
    <property type="protein sequence ID" value="ROT64513.1"/>
    <property type="molecule type" value="Genomic_DNA"/>
</dbReference>
<dbReference type="InterPro" id="IPR043128">
    <property type="entry name" value="Rev_trsase/Diguanyl_cyclase"/>
</dbReference>
<dbReference type="Gene3D" id="3.30.70.270">
    <property type="match status" value="1"/>
</dbReference>
<dbReference type="InterPro" id="IPR050951">
    <property type="entry name" value="Retrovirus_Pol_polyprotein"/>
</dbReference>
<keyword evidence="2" id="KW-0511">Multifunctional enzyme</keyword>
<dbReference type="EC" id="2.7.7.49" evidence="1"/>
<proteinExistence type="predicted"/>
<evidence type="ECO:0000313" key="5">
    <source>
        <dbReference type="EMBL" id="ROT64513.1"/>
    </source>
</evidence>
<evidence type="ECO:0000256" key="2">
    <source>
        <dbReference type="ARBA" id="ARBA00023268"/>
    </source>
</evidence>
<dbReference type="SUPFAM" id="SSF56672">
    <property type="entry name" value="DNA/RNA polymerases"/>
    <property type="match status" value="1"/>
</dbReference>